<dbReference type="SMART" id="SM00028">
    <property type="entry name" value="TPR"/>
    <property type="match status" value="7"/>
</dbReference>
<evidence type="ECO:0000313" key="7">
    <source>
        <dbReference type="Proteomes" id="UP000605013"/>
    </source>
</evidence>
<dbReference type="Pfam" id="PF14559">
    <property type="entry name" value="TPR_19"/>
    <property type="match status" value="2"/>
</dbReference>
<feature type="signal peptide" evidence="5">
    <location>
        <begin position="1"/>
        <end position="20"/>
    </location>
</feature>
<keyword evidence="5" id="KW-0732">Signal</keyword>
<dbReference type="SUPFAM" id="SSF56935">
    <property type="entry name" value="Porins"/>
    <property type="match status" value="1"/>
</dbReference>
<keyword evidence="1" id="KW-0677">Repeat</keyword>
<feature type="chain" id="PRO_5045283709" evidence="5">
    <location>
        <begin position="21"/>
        <end position="688"/>
    </location>
</feature>
<dbReference type="EMBL" id="JAEMEF010000008">
    <property type="protein sequence ID" value="MBL7560206.1"/>
    <property type="molecule type" value="Genomic_DNA"/>
</dbReference>
<protein>
    <submittedName>
        <fullName evidence="6">Tetratricopeptide repeat protein</fullName>
    </submittedName>
</protein>
<keyword evidence="2 3" id="KW-0802">TPR repeat</keyword>
<sequence>MKLKFIFLLTLLSTSFMGYTQDMKEGFTYLETGKYAKAETFFQSILKQYPDNKTARLCYGRAIGLNGKPEDANTLFTNLLADYPDDFEVKLNYGESLLWTSNFPKAKTYFKSLIDEDPKSFAALLSYANTLSNLKEYENALKYVDKALEVSPGNPNALTSKKYMYLGYAYQKQQAQQYDEAEALLKKSLALFNNDKDSLLNLANLYLIANKYDDAQATYNTLAANPDNKIIALNGLALVSHLKGKEKDALDLSTQAYNSLNETTDATLKQQTTERYAQALIWNKKYKTADTLIANLIEIKPNDNWVLALRATLNIYKSDFKKSVTDYDQILVNDSTSFDGNLGNANALKALGKYEAAYKSAENTLKFYDNQKDATNFIKNLNTTFTPFYEGKVSYSFDNGDNEAFAFNNTLEFPFSTKFKILGSYNYRSTTNPVTNNDATSNDFSVGASYQLLPNLTLKGTAGLTSATATTNDYTQILADISFNIKPFKLQDLTVGYKREIQSFNAELIDREIVQNNYYANYSLNTNFNLGWFTQYFYTKQSDDNARNLLFTSLYYNILPKPSLKAGINYQYITFKDQVPSIYFSPETFNAAEVFANLIKDENIAKPKEWFYELTAATGLQFIDDDESQSTYRIQGKLGYKFSERCLANIFGTRSNIASATAAGFTFNEIGVRFKWLLFDKPVFRDKK</sequence>
<dbReference type="Pfam" id="PF13181">
    <property type="entry name" value="TPR_8"/>
    <property type="match status" value="1"/>
</dbReference>
<dbReference type="Proteomes" id="UP000605013">
    <property type="component" value="Unassembled WGS sequence"/>
</dbReference>
<dbReference type="SUPFAM" id="SSF48452">
    <property type="entry name" value="TPR-like"/>
    <property type="match status" value="2"/>
</dbReference>
<dbReference type="Gene3D" id="1.25.40.10">
    <property type="entry name" value="Tetratricopeptide repeat domain"/>
    <property type="match status" value="2"/>
</dbReference>
<dbReference type="InterPro" id="IPR051012">
    <property type="entry name" value="CellSynth/LPSAsmb/PSIAsmb"/>
</dbReference>
<accession>A0ABS1WM44</accession>
<evidence type="ECO:0000256" key="3">
    <source>
        <dbReference type="PROSITE-ProRule" id="PRU00339"/>
    </source>
</evidence>
<dbReference type="InterPro" id="IPR011990">
    <property type="entry name" value="TPR-like_helical_dom_sf"/>
</dbReference>
<keyword evidence="7" id="KW-1185">Reference proteome</keyword>
<evidence type="ECO:0000256" key="1">
    <source>
        <dbReference type="ARBA" id="ARBA00022737"/>
    </source>
</evidence>
<dbReference type="PROSITE" id="PS50005">
    <property type="entry name" value="TPR"/>
    <property type="match status" value="2"/>
</dbReference>
<evidence type="ECO:0000313" key="6">
    <source>
        <dbReference type="EMBL" id="MBL7560206.1"/>
    </source>
</evidence>
<feature type="coiled-coil region" evidence="4">
    <location>
        <begin position="344"/>
        <end position="371"/>
    </location>
</feature>
<reference evidence="6 7" key="1">
    <citation type="submission" date="2020-12" db="EMBL/GenBank/DDBJ databases">
        <title>Olleya sediminilitoris sp. nov., isolated from a tidal flat.</title>
        <authorList>
            <person name="Park S."/>
            <person name="Yoon J.-H."/>
        </authorList>
    </citation>
    <scope>NUCLEOTIDE SEQUENCE [LARGE SCALE GENOMIC DNA]</scope>
    <source>
        <strain evidence="6 7">YSTF-M6</strain>
    </source>
</reference>
<keyword evidence="4" id="KW-0175">Coiled coil</keyword>
<comment type="caution">
    <text evidence="6">The sequence shown here is derived from an EMBL/GenBank/DDBJ whole genome shotgun (WGS) entry which is preliminary data.</text>
</comment>
<evidence type="ECO:0000256" key="5">
    <source>
        <dbReference type="SAM" id="SignalP"/>
    </source>
</evidence>
<dbReference type="PANTHER" id="PTHR45586:SF1">
    <property type="entry name" value="LIPOPOLYSACCHARIDE ASSEMBLY PROTEIN B"/>
    <property type="match status" value="1"/>
</dbReference>
<dbReference type="Pfam" id="PF13174">
    <property type="entry name" value="TPR_6"/>
    <property type="match status" value="1"/>
</dbReference>
<gene>
    <name evidence="6" type="ORF">JAO71_10375</name>
</gene>
<name>A0ABS1WM44_9FLAO</name>
<proteinExistence type="predicted"/>
<dbReference type="RefSeq" id="WP_203000705.1">
    <property type="nucleotide sequence ID" value="NZ_JAEMEF010000008.1"/>
</dbReference>
<evidence type="ECO:0000256" key="4">
    <source>
        <dbReference type="SAM" id="Coils"/>
    </source>
</evidence>
<dbReference type="InterPro" id="IPR019734">
    <property type="entry name" value="TPR_rpt"/>
</dbReference>
<organism evidence="6 7">
    <name type="scientific">Olleya sediminilitoris</name>
    <dbReference type="NCBI Taxonomy" id="2795739"/>
    <lineage>
        <taxon>Bacteria</taxon>
        <taxon>Pseudomonadati</taxon>
        <taxon>Bacteroidota</taxon>
        <taxon>Flavobacteriia</taxon>
        <taxon>Flavobacteriales</taxon>
        <taxon>Flavobacteriaceae</taxon>
    </lineage>
</organism>
<feature type="repeat" description="TPR" evidence="3">
    <location>
        <begin position="121"/>
        <end position="154"/>
    </location>
</feature>
<feature type="repeat" description="TPR" evidence="3">
    <location>
        <begin position="19"/>
        <end position="52"/>
    </location>
</feature>
<dbReference type="PANTHER" id="PTHR45586">
    <property type="entry name" value="TPR REPEAT-CONTAINING PROTEIN PA4667"/>
    <property type="match status" value="1"/>
</dbReference>
<evidence type="ECO:0000256" key="2">
    <source>
        <dbReference type="ARBA" id="ARBA00022803"/>
    </source>
</evidence>